<dbReference type="InterPro" id="IPR020846">
    <property type="entry name" value="MFS_dom"/>
</dbReference>
<dbReference type="InterPro" id="IPR050360">
    <property type="entry name" value="MFS_Sugar_Transporters"/>
</dbReference>
<dbReference type="InterPro" id="IPR005829">
    <property type="entry name" value="Sugar_transporter_CS"/>
</dbReference>
<sequence>MSQEKRIVAEMTEKMDLTASDDGPPVSAFATWTRAQCVKKFWRLYVSGLGVSVAGLYAGYANSVIGSIVANQGFIDQYGTVRDPQTGKLALNATHISLWGALYFVTAICIQTVAPYTADRFGRKFNMWGITFFITVSVLLQCFSKTWWEILIARLIAGCAGGLMGTSCMVYMSEIALPQFRGALLAAFSMAFALGQVFLAVGLKVLEETDPLAFRHMFYSEFVFTGLWLIPLLWVPESPVWYCTKGRNDEAKKALRRLIGNVDGYDFDHEYSVIQYETRKSKELAEATGTSDWKALRSKVNLVRCIVATLPFTFQNVCGVPLMFGYTVYFFQLAGVKDPFLGNLIKQLVLVVGILTSFYTVDRVGRRALVLYGGSAMCIINTVVGGLGFMKQNNASGIALVFLCSLWAFVYANSLAPIGWISLVETSSPRLRAKTTSIAVTIQYLTGILFNYTVPLMLSNQNAGWGQKTGLFFAGTTAAYLIPCFLLFPETKGRTYGELDELFERGVPAWRFAATKTAHSAEVEHQEARK</sequence>
<accession>A0A9W8ZCP6</accession>
<comment type="subcellular location">
    <subcellularLocation>
        <location evidence="1">Membrane</location>
        <topology evidence="1">Multi-pass membrane protein</topology>
    </subcellularLocation>
</comment>
<evidence type="ECO:0000256" key="3">
    <source>
        <dbReference type="ARBA" id="ARBA00022692"/>
    </source>
</evidence>
<keyword evidence="3 6" id="KW-0812">Transmembrane</keyword>
<dbReference type="AlphaFoldDB" id="A0A9W8ZCP6"/>
<comment type="caution">
    <text evidence="8">The sequence shown here is derived from an EMBL/GenBank/DDBJ whole genome shotgun (WGS) entry which is preliminary data.</text>
</comment>
<feature type="transmembrane region" description="Helical" evidence="6">
    <location>
        <begin position="89"/>
        <end position="113"/>
    </location>
</feature>
<dbReference type="GO" id="GO:0016020">
    <property type="term" value="C:membrane"/>
    <property type="evidence" value="ECO:0007669"/>
    <property type="project" value="UniProtKB-SubCell"/>
</dbReference>
<feature type="transmembrane region" description="Helical" evidence="6">
    <location>
        <begin position="150"/>
        <end position="171"/>
    </location>
</feature>
<keyword evidence="9" id="KW-1185">Reference proteome</keyword>
<dbReference type="PROSITE" id="PS00216">
    <property type="entry name" value="SUGAR_TRANSPORT_1"/>
    <property type="match status" value="1"/>
</dbReference>
<feature type="transmembrane region" description="Helical" evidence="6">
    <location>
        <begin position="436"/>
        <end position="458"/>
    </location>
</feature>
<dbReference type="PANTHER" id="PTHR48022">
    <property type="entry name" value="PLASTIDIC GLUCOSE TRANSPORTER 4"/>
    <property type="match status" value="1"/>
</dbReference>
<dbReference type="PANTHER" id="PTHR48022:SF68">
    <property type="entry name" value="MAJOR FACILITATOR SUPERFAMILY (MFS) PROFILE DOMAIN-CONTAINING PROTEIN-RELATED"/>
    <property type="match status" value="1"/>
</dbReference>
<dbReference type="GO" id="GO:0005351">
    <property type="term" value="F:carbohydrate:proton symporter activity"/>
    <property type="evidence" value="ECO:0007669"/>
    <property type="project" value="TreeGrafter"/>
</dbReference>
<name>A0A9W8ZCP6_9PLEO</name>
<dbReference type="InterPro" id="IPR036259">
    <property type="entry name" value="MFS_trans_sf"/>
</dbReference>
<feature type="transmembrane region" description="Helical" evidence="6">
    <location>
        <begin position="302"/>
        <end position="324"/>
    </location>
</feature>
<evidence type="ECO:0000256" key="4">
    <source>
        <dbReference type="ARBA" id="ARBA00022989"/>
    </source>
</evidence>
<evidence type="ECO:0000256" key="1">
    <source>
        <dbReference type="ARBA" id="ARBA00004141"/>
    </source>
</evidence>
<dbReference type="Gene3D" id="1.20.1250.20">
    <property type="entry name" value="MFS general substrate transporter like domains"/>
    <property type="match status" value="1"/>
</dbReference>
<feature type="transmembrane region" description="Helical" evidence="6">
    <location>
        <begin position="470"/>
        <end position="488"/>
    </location>
</feature>
<dbReference type="Proteomes" id="UP001140510">
    <property type="component" value="Unassembled WGS sequence"/>
</dbReference>
<dbReference type="SUPFAM" id="SSF103473">
    <property type="entry name" value="MFS general substrate transporter"/>
    <property type="match status" value="1"/>
</dbReference>
<evidence type="ECO:0000259" key="7">
    <source>
        <dbReference type="PROSITE" id="PS50850"/>
    </source>
</evidence>
<evidence type="ECO:0000313" key="8">
    <source>
        <dbReference type="EMBL" id="KAJ4405581.1"/>
    </source>
</evidence>
<keyword evidence="5 6" id="KW-0472">Membrane</keyword>
<feature type="transmembrane region" description="Helical" evidence="6">
    <location>
        <begin position="344"/>
        <end position="361"/>
    </location>
</feature>
<feature type="transmembrane region" description="Helical" evidence="6">
    <location>
        <begin position="368"/>
        <end position="390"/>
    </location>
</feature>
<evidence type="ECO:0000256" key="6">
    <source>
        <dbReference type="SAM" id="Phobius"/>
    </source>
</evidence>
<dbReference type="InterPro" id="IPR005828">
    <property type="entry name" value="MFS_sugar_transport-like"/>
</dbReference>
<dbReference type="PROSITE" id="PS50850">
    <property type="entry name" value="MFS"/>
    <property type="match status" value="1"/>
</dbReference>
<comment type="similarity">
    <text evidence="2">Belongs to the major facilitator superfamily. Sugar transporter (TC 2.A.1.1) family.</text>
</comment>
<gene>
    <name evidence="8" type="ORF">N0V91_005099</name>
</gene>
<keyword evidence="4 6" id="KW-1133">Transmembrane helix</keyword>
<dbReference type="EMBL" id="JAPEVA010000033">
    <property type="protein sequence ID" value="KAJ4405581.1"/>
    <property type="molecule type" value="Genomic_DNA"/>
</dbReference>
<feature type="transmembrane region" description="Helical" evidence="6">
    <location>
        <begin position="125"/>
        <end position="144"/>
    </location>
</feature>
<protein>
    <recommendedName>
        <fullName evidence="7">Major facilitator superfamily (MFS) profile domain-containing protein</fullName>
    </recommendedName>
</protein>
<evidence type="ECO:0000313" key="9">
    <source>
        <dbReference type="Proteomes" id="UP001140510"/>
    </source>
</evidence>
<feature type="transmembrane region" description="Helical" evidence="6">
    <location>
        <begin position="183"/>
        <end position="205"/>
    </location>
</feature>
<organism evidence="8 9">
    <name type="scientific">Didymella pomorum</name>
    <dbReference type="NCBI Taxonomy" id="749634"/>
    <lineage>
        <taxon>Eukaryota</taxon>
        <taxon>Fungi</taxon>
        <taxon>Dikarya</taxon>
        <taxon>Ascomycota</taxon>
        <taxon>Pezizomycotina</taxon>
        <taxon>Dothideomycetes</taxon>
        <taxon>Pleosporomycetidae</taxon>
        <taxon>Pleosporales</taxon>
        <taxon>Pleosporineae</taxon>
        <taxon>Didymellaceae</taxon>
        <taxon>Didymella</taxon>
    </lineage>
</organism>
<feature type="transmembrane region" description="Helical" evidence="6">
    <location>
        <begin position="44"/>
        <end position="69"/>
    </location>
</feature>
<evidence type="ECO:0000256" key="2">
    <source>
        <dbReference type="ARBA" id="ARBA00010992"/>
    </source>
</evidence>
<dbReference type="OrthoDB" id="2544694at2759"/>
<evidence type="ECO:0000256" key="5">
    <source>
        <dbReference type="ARBA" id="ARBA00023136"/>
    </source>
</evidence>
<feature type="transmembrane region" description="Helical" evidence="6">
    <location>
        <begin position="396"/>
        <end position="424"/>
    </location>
</feature>
<proteinExistence type="inferred from homology"/>
<feature type="domain" description="Major facilitator superfamily (MFS) profile" evidence="7">
    <location>
        <begin position="47"/>
        <end position="492"/>
    </location>
</feature>
<feature type="transmembrane region" description="Helical" evidence="6">
    <location>
        <begin position="217"/>
        <end position="235"/>
    </location>
</feature>
<dbReference type="Pfam" id="PF00083">
    <property type="entry name" value="Sugar_tr"/>
    <property type="match status" value="1"/>
</dbReference>
<reference evidence="8" key="1">
    <citation type="submission" date="2022-10" db="EMBL/GenBank/DDBJ databases">
        <title>Tapping the CABI collections for fungal endophytes: first genome assemblies for Collariella, Neodidymelliopsis, Ascochyta clinopodiicola, Didymella pomorum, Didymosphaeria variabile, Neocosmospora piperis and Neocucurbitaria cava.</title>
        <authorList>
            <person name="Hill R."/>
        </authorList>
    </citation>
    <scope>NUCLEOTIDE SEQUENCE</scope>
    <source>
        <strain evidence="8">IMI 355091</strain>
    </source>
</reference>